<proteinExistence type="predicted"/>
<keyword evidence="6 8" id="KW-0472">Membrane</keyword>
<dbReference type="InterPro" id="IPR045312">
    <property type="entry name" value="PCBER-like"/>
</dbReference>
<dbReference type="SUPFAM" id="SSF51735">
    <property type="entry name" value="NAD(P)-binding Rossmann-fold domains"/>
    <property type="match status" value="1"/>
</dbReference>
<accession>A0ABR0C9W6</accession>
<dbReference type="PANTHER" id="PTHR23501:SF78">
    <property type="entry name" value="MAJOR FACILITATOR SUPERFAMILY (MFS) PROFILE DOMAIN-CONTAINING PROTEIN-RELATED"/>
    <property type="match status" value="1"/>
</dbReference>
<feature type="transmembrane region" description="Helical" evidence="8">
    <location>
        <begin position="220"/>
        <end position="241"/>
    </location>
</feature>
<dbReference type="SUPFAM" id="SSF103473">
    <property type="entry name" value="MFS general substrate transporter"/>
    <property type="match status" value="1"/>
</dbReference>
<keyword evidence="4 8" id="KW-1133">Transmembrane helix</keyword>
<dbReference type="Pfam" id="PF07690">
    <property type="entry name" value="MFS_1"/>
    <property type="match status" value="1"/>
</dbReference>
<evidence type="ECO:0000256" key="7">
    <source>
        <dbReference type="SAM" id="MobiDB-lite"/>
    </source>
</evidence>
<feature type="transmembrane region" description="Helical" evidence="8">
    <location>
        <begin position="318"/>
        <end position="342"/>
    </location>
</feature>
<sequence>MTELTKAEKALHDQSNLLPRRQLVSCLGIMSLALLISFIDQNGISTALPTIAADLDARATISWAGTASLLANTTFQMLYGRASDIFGRKAVFISAILLLALADLLCGLSANAAMFYVFRGVAGIGGGGITNLAMIIVSDVVTLEQRGKYQGIIGSMVGLGSVTGPFLAAAFVARSTWRGFFWLLAPLGAINGLLAYRYLPSKEPEATFRESVRKVDWMGVLTSSVGTIFLLIPISGGGAYFPWASPMVIAMLAIGSVSLILFVLVEWKLAKLPMMPVTVYRNPVVVVLLLQSFLLGLVYQSMVYYLPLYLQNAHQCSIIVSASLLIPMFVTQATVSTLTGLWISRYKRYGIVIQVGFAMWTLGTGLTLLYKRTTDPGVIVVPLIVMGIGVGCVFQPTLVALQAHSAKSRRAVIISNRNFNRCAGGACGLAISAAVLQARLRATLPPEYKYLADSTYALPDFNGGVPPEVLDAYMAGSHAVFIVMVPLIGLCFLGTIFVKDRGLAPKDEPQSEALEQSDADGGEAGRSELAPSGDRVEVQPHQKDDDNVTRKDTEKSTLSPVSYSAIFPLGGSPATDPLDGAGAAPEVGLPDWEGFVSGPRWPPPGLSGRDGVDGNNIERWATAGTGLNGTPGRGIVDLEFIYLSKEPDINMAQKYAKDQPAGFTNRITRVAIVGASGQVGSYLTAALLSTGQHTVTAITRSDSKSSPPPAGVTVAKVDYDNEQSLVDALRGQQFLIISMSVTAPRDSQSKIIKAAAKAGVAWVMPNCYGTDIANAKLKEENLTGPAVLGGIEAIEKEGVSSWIAMCCSFWYEFSLSMGPGWYGFDFANKKVTFTDDGKTRINTSTWEQCGRAIKALLSLKELPEDENDKTPTLSTWRNKPLYISSFLVSQRDMLDSLNRVMGTTDADWEIEHEEHAARYARGMEMFKKGSHLGFGICLYTRTFYPNGDGNFEAKHGLANDALGLPKEDLDEATKRAVAIVKGGFERKAVDVNIYK</sequence>
<protein>
    <recommendedName>
        <fullName evidence="9">Major facilitator superfamily (MFS) profile domain-containing protein</fullName>
    </recommendedName>
</protein>
<evidence type="ECO:0000313" key="10">
    <source>
        <dbReference type="EMBL" id="KAK4093015.1"/>
    </source>
</evidence>
<dbReference type="PROSITE" id="PS50850">
    <property type="entry name" value="MFS"/>
    <property type="match status" value="1"/>
</dbReference>
<evidence type="ECO:0000256" key="4">
    <source>
        <dbReference type="ARBA" id="ARBA00022989"/>
    </source>
</evidence>
<evidence type="ECO:0000256" key="5">
    <source>
        <dbReference type="ARBA" id="ARBA00023002"/>
    </source>
</evidence>
<evidence type="ECO:0000256" key="6">
    <source>
        <dbReference type="ARBA" id="ARBA00023136"/>
    </source>
</evidence>
<dbReference type="InterPro" id="IPR008030">
    <property type="entry name" value="NmrA-like"/>
</dbReference>
<keyword evidence="2 8" id="KW-0812">Transmembrane</keyword>
<feature type="domain" description="Major facilitator superfamily (MFS) profile" evidence="9">
    <location>
        <begin position="26"/>
        <end position="503"/>
    </location>
</feature>
<dbReference type="Proteomes" id="UP001287286">
    <property type="component" value="Unassembled WGS sequence"/>
</dbReference>
<evidence type="ECO:0000259" key="9">
    <source>
        <dbReference type="PROSITE" id="PS50850"/>
    </source>
</evidence>
<dbReference type="PANTHER" id="PTHR23501">
    <property type="entry name" value="MAJOR FACILITATOR SUPERFAMILY"/>
    <property type="match status" value="1"/>
</dbReference>
<feature type="transmembrane region" description="Helical" evidence="8">
    <location>
        <begin position="247"/>
        <end position="265"/>
    </location>
</feature>
<dbReference type="InterPro" id="IPR036291">
    <property type="entry name" value="NAD(P)-bd_dom_sf"/>
</dbReference>
<evidence type="ECO:0000256" key="1">
    <source>
        <dbReference type="ARBA" id="ARBA00004141"/>
    </source>
</evidence>
<feature type="compositionally biased region" description="Basic and acidic residues" evidence="7">
    <location>
        <begin position="534"/>
        <end position="555"/>
    </location>
</feature>
<feature type="region of interest" description="Disordered" evidence="7">
    <location>
        <begin position="506"/>
        <end position="557"/>
    </location>
</feature>
<dbReference type="InterPro" id="IPR011701">
    <property type="entry name" value="MFS"/>
</dbReference>
<dbReference type="Gene3D" id="3.40.50.720">
    <property type="entry name" value="NAD(P)-binding Rossmann-like Domain"/>
    <property type="match status" value="1"/>
</dbReference>
<comment type="caution">
    <text evidence="10">The sequence shown here is derived from an EMBL/GenBank/DDBJ whole genome shotgun (WGS) entry which is preliminary data.</text>
</comment>
<gene>
    <name evidence="10" type="ORF">Purlil1_2940</name>
</gene>
<dbReference type="InterPro" id="IPR036259">
    <property type="entry name" value="MFS_trans_sf"/>
</dbReference>
<feature type="transmembrane region" description="Helical" evidence="8">
    <location>
        <begin position="479"/>
        <end position="498"/>
    </location>
</feature>
<reference evidence="10 11" key="1">
    <citation type="journal article" date="2024" name="Microbiol. Resour. Announc.">
        <title>Genome annotations for the ascomycete fungi Trichoderma harzianum, Trichoderma aggressivum, and Purpureocillium lilacinum.</title>
        <authorList>
            <person name="Beijen E.P.W."/>
            <person name="Ohm R.A."/>
        </authorList>
    </citation>
    <scope>NUCLEOTIDE SEQUENCE [LARGE SCALE GENOMIC DNA]</scope>
    <source>
        <strain evidence="10 11">CBS 150709</strain>
    </source>
</reference>
<dbReference type="Gene3D" id="1.20.1250.20">
    <property type="entry name" value="MFS general substrate transporter like domains"/>
    <property type="match status" value="2"/>
</dbReference>
<dbReference type="EMBL" id="JAWRVI010000007">
    <property type="protein sequence ID" value="KAK4093015.1"/>
    <property type="molecule type" value="Genomic_DNA"/>
</dbReference>
<feature type="transmembrane region" description="Helical" evidence="8">
    <location>
        <begin position="179"/>
        <end position="199"/>
    </location>
</feature>
<feature type="transmembrane region" description="Helical" evidence="8">
    <location>
        <begin position="116"/>
        <end position="137"/>
    </location>
</feature>
<dbReference type="Pfam" id="PF05368">
    <property type="entry name" value="NmrA"/>
    <property type="match status" value="1"/>
</dbReference>
<keyword evidence="11" id="KW-1185">Reference proteome</keyword>
<keyword evidence="5" id="KW-0560">Oxidoreductase</keyword>
<feature type="transmembrane region" description="Helical" evidence="8">
    <location>
        <begin position="349"/>
        <end position="370"/>
    </location>
</feature>
<evidence type="ECO:0000256" key="8">
    <source>
        <dbReference type="SAM" id="Phobius"/>
    </source>
</evidence>
<feature type="transmembrane region" description="Helical" evidence="8">
    <location>
        <begin position="91"/>
        <end position="110"/>
    </location>
</feature>
<evidence type="ECO:0000256" key="2">
    <source>
        <dbReference type="ARBA" id="ARBA00022692"/>
    </source>
</evidence>
<keyword evidence="3" id="KW-0521">NADP</keyword>
<evidence type="ECO:0000256" key="3">
    <source>
        <dbReference type="ARBA" id="ARBA00022857"/>
    </source>
</evidence>
<dbReference type="InterPro" id="IPR020846">
    <property type="entry name" value="MFS_dom"/>
</dbReference>
<feature type="transmembrane region" description="Helical" evidence="8">
    <location>
        <begin position="376"/>
        <end position="401"/>
    </location>
</feature>
<name>A0ABR0C9W6_PURLI</name>
<organism evidence="10 11">
    <name type="scientific">Purpureocillium lilacinum</name>
    <name type="common">Paecilomyces lilacinus</name>
    <dbReference type="NCBI Taxonomy" id="33203"/>
    <lineage>
        <taxon>Eukaryota</taxon>
        <taxon>Fungi</taxon>
        <taxon>Dikarya</taxon>
        <taxon>Ascomycota</taxon>
        <taxon>Pezizomycotina</taxon>
        <taxon>Sordariomycetes</taxon>
        <taxon>Hypocreomycetidae</taxon>
        <taxon>Hypocreales</taxon>
        <taxon>Ophiocordycipitaceae</taxon>
        <taxon>Purpureocillium</taxon>
    </lineage>
</organism>
<evidence type="ECO:0000313" key="11">
    <source>
        <dbReference type="Proteomes" id="UP001287286"/>
    </source>
</evidence>
<comment type="subcellular location">
    <subcellularLocation>
        <location evidence="1">Membrane</location>
        <topology evidence="1">Multi-pass membrane protein</topology>
    </subcellularLocation>
</comment>
<feature type="transmembrane region" description="Helical" evidence="8">
    <location>
        <begin position="285"/>
        <end position="306"/>
    </location>
</feature>
<dbReference type="CDD" id="cd05259">
    <property type="entry name" value="PCBER_SDR_a"/>
    <property type="match status" value="1"/>
</dbReference>
<feature type="transmembrane region" description="Helical" evidence="8">
    <location>
        <begin position="149"/>
        <end position="173"/>
    </location>
</feature>